<dbReference type="PANTHER" id="PTHR30055:SF234">
    <property type="entry name" value="HTH-TYPE TRANSCRIPTIONAL REGULATOR BETI"/>
    <property type="match status" value="1"/>
</dbReference>
<dbReference type="InterPro" id="IPR050109">
    <property type="entry name" value="HTH-type_TetR-like_transc_reg"/>
</dbReference>
<dbReference type="GO" id="GO:0000976">
    <property type="term" value="F:transcription cis-regulatory region binding"/>
    <property type="evidence" value="ECO:0007669"/>
    <property type="project" value="TreeGrafter"/>
</dbReference>
<keyword evidence="3" id="KW-0804">Transcription</keyword>
<keyword evidence="9" id="KW-1185">Reference proteome</keyword>
<evidence type="ECO:0000256" key="6">
    <source>
        <dbReference type="SAM" id="Phobius"/>
    </source>
</evidence>
<reference evidence="8 9" key="1">
    <citation type="submission" date="2020-08" db="EMBL/GenBank/DDBJ databases">
        <title>Genomic Encyclopedia of Type Strains, Phase III (KMG-III): the genomes of soil and plant-associated and newly described type strains.</title>
        <authorList>
            <person name="Whitman W."/>
        </authorList>
    </citation>
    <scope>NUCLEOTIDE SEQUENCE [LARGE SCALE GENOMIC DNA]</scope>
    <source>
        <strain evidence="8 9">CECT 8799</strain>
    </source>
</reference>
<evidence type="ECO:0000256" key="3">
    <source>
        <dbReference type="ARBA" id="ARBA00023163"/>
    </source>
</evidence>
<feature type="domain" description="HTH tetR-type" evidence="7">
    <location>
        <begin position="20"/>
        <end position="80"/>
    </location>
</feature>
<dbReference type="PRINTS" id="PR00455">
    <property type="entry name" value="HTHTETR"/>
</dbReference>
<feature type="transmembrane region" description="Helical" evidence="6">
    <location>
        <begin position="166"/>
        <end position="185"/>
    </location>
</feature>
<comment type="caution">
    <text evidence="8">The sequence shown here is derived from an EMBL/GenBank/DDBJ whole genome shotgun (WGS) entry which is preliminary data.</text>
</comment>
<dbReference type="Pfam" id="PF00440">
    <property type="entry name" value="TetR_N"/>
    <property type="match status" value="1"/>
</dbReference>
<dbReference type="PROSITE" id="PS50977">
    <property type="entry name" value="HTH_TETR_2"/>
    <property type="match status" value="1"/>
</dbReference>
<dbReference type="InterPro" id="IPR009057">
    <property type="entry name" value="Homeodomain-like_sf"/>
</dbReference>
<dbReference type="InterPro" id="IPR036271">
    <property type="entry name" value="Tet_transcr_reg_TetR-rel_C_sf"/>
</dbReference>
<keyword evidence="6" id="KW-1133">Transmembrane helix</keyword>
<proteinExistence type="predicted"/>
<name>A0A7W4Z7P1_9GAMM</name>
<evidence type="ECO:0000259" key="7">
    <source>
        <dbReference type="PROSITE" id="PS50977"/>
    </source>
</evidence>
<accession>A0A7W4Z7P1</accession>
<feature type="region of interest" description="Disordered" evidence="5">
    <location>
        <begin position="1"/>
        <end position="20"/>
    </location>
</feature>
<keyword evidence="6" id="KW-0812">Transmembrane</keyword>
<dbReference type="SUPFAM" id="SSF46689">
    <property type="entry name" value="Homeodomain-like"/>
    <property type="match status" value="1"/>
</dbReference>
<keyword evidence="1" id="KW-0805">Transcription regulation</keyword>
<dbReference type="InterPro" id="IPR001647">
    <property type="entry name" value="HTH_TetR"/>
</dbReference>
<sequence>MTPRSTANKRPPGRPSRDSAELRPALIDAALTCYAREGVAATSLKAIASEAGVTPALLHYYFGNREQLRQAVIEERIMPLMYRVQEKLVSSGDVSALINTFISAMGEVVVENPWWPPLWVREVLCEGGALRGLMIDRLKEVARLFTARFATAQEEGKLNVALDPRLLLVSLIGLTLFPAAGAPIWRQLQDADDITGEDMQRHTLALLQRGLELKP</sequence>
<organism evidence="8 9">
    <name type="scientific">Microbulbifer rhizosphaerae</name>
    <dbReference type="NCBI Taxonomy" id="1562603"/>
    <lineage>
        <taxon>Bacteria</taxon>
        <taxon>Pseudomonadati</taxon>
        <taxon>Pseudomonadota</taxon>
        <taxon>Gammaproteobacteria</taxon>
        <taxon>Cellvibrionales</taxon>
        <taxon>Microbulbiferaceae</taxon>
        <taxon>Microbulbifer</taxon>
    </lineage>
</organism>
<evidence type="ECO:0000256" key="4">
    <source>
        <dbReference type="PROSITE-ProRule" id="PRU00335"/>
    </source>
</evidence>
<keyword evidence="6" id="KW-0472">Membrane</keyword>
<keyword evidence="2 4" id="KW-0238">DNA-binding</keyword>
<evidence type="ECO:0000313" key="8">
    <source>
        <dbReference type="EMBL" id="MBB3059696.1"/>
    </source>
</evidence>
<dbReference type="Proteomes" id="UP000535937">
    <property type="component" value="Unassembled WGS sequence"/>
</dbReference>
<evidence type="ECO:0000256" key="1">
    <source>
        <dbReference type="ARBA" id="ARBA00023015"/>
    </source>
</evidence>
<dbReference type="RefSeq" id="WP_183456366.1">
    <property type="nucleotide sequence ID" value="NZ_JACHWZ010000002.1"/>
</dbReference>
<evidence type="ECO:0000256" key="5">
    <source>
        <dbReference type="SAM" id="MobiDB-lite"/>
    </source>
</evidence>
<feature type="DNA-binding region" description="H-T-H motif" evidence="4">
    <location>
        <begin position="43"/>
        <end position="62"/>
    </location>
</feature>
<evidence type="ECO:0000256" key="2">
    <source>
        <dbReference type="ARBA" id="ARBA00023125"/>
    </source>
</evidence>
<dbReference type="SUPFAM" id="SSF48498">
    <property type="entry name" value="Tetracyclin repressor-like, C-terminal domain"/>
    <property type="match status" value="1"/>
</dbReference>
<dbReference type="Gene3D" id="1.10.357.10">
    <property type="entry name" value="Tetracycline Repressor, domain 2"/>
    <property type="match status" value="1"/>
</dbReference>
<dbReference type="GO" id="GO:0003700">
    <property type="term" value="F:DNA-binding transcription factor activity"/>
    <property type="evidence" value="ECO:0007669"/>
    <property type="project" value="TreeGrafter"/>
</dbReference>
<dbReference type="AlphaFoldDB" id="A0A7W4Z7P1"/>
<dbReference type="PANTHER" id="PTHR30055">
    <property type="entry name" value="HTH-TYPE TRANSCRIPTIONAL REGULATOR RUTR"/>
    <property type="match status" value="1"/>
</dbReference>
<gene>
    <name evidence="8" type="ORF">FHS09_000504</name>
</gene>
<protein>
    <submittedName>
        <fullName evidence="8">AcrR family transcriptional regulator</fullName>
    </submittedName>
</protein>
<dbReference type="EMBL" id="JACHWZ010000002">
    <property type="protein sequence ID" value="MBB3059696.1"/>
    <property type="molecule type" value="Genomic_DNA"/>
</dbReference>
<evidence type="ECO:0000313" key="9">
    <source>
        <dbReference type="Proteomes" id="UP000535937"/>
    </source>
</evidence>